<dbReference type="GO" id="GO:0070646">
    <property type="term" value="P:protein modification by small protein removal"/>
    <property type="evidence" value="ECO:0007669"/>
    <property type="project" value="TreeGrafter"/>
</dbReference>
<sequence length="262" mass="29245">MSSQFEVKLHIYDLSRGIAKQMSPILLGKQINGIWHTGITVYGKEYFFGSGGIEYCPPCGTILGDPDTVQDMGLTQIPEDVFEHYLIGLSEKEFRPECYNLFEHNCNTFSNEAGQFLTGRTIPKYIQELPKDVLNTPFGAMIKPIFDSMSVRPNAENARTLPARSNTAATDPLTVFEPRPTTSGNNSDSFIGESSKVQLQQSKDNPIVYDNYKVSSLVSSLEQMIEKGELTENEVHQVNEIERIMSEKGDQVSKGHLQLLGL</sequence>
<dbReference type="PROSITE" id="PS51858">
    <property type="entry name" value="PPPDE"/>
    <property type="match status" value="1"/>
</dbReference>
<dbReference type="GO" id="GO:0008233">
    <property type="term" value="F:peptidase activity"/>
    <property type="evidence" value="ECO:0007669"/>
    <property type="project" value="UniProtKB-KW"/>
</dbReference>
<evidence type="ECO:0000256" key="3">
    <source>
        <dbReference type="ARBA" id="ARBA00022801"/>
    </source>
</evidence>
<dbReference type="OrthoDB" id="21221at2759"/>
<proteinExistence type="inferred from homology"/>
<evidence type="ECO:0000256" key="4">
    <source>
        <dbReference type="SAM" id="MobiDB-lite"/>
    </source>
</evidence>
<dbReference type="EMBL" id="CACRXK020014500">
    <property type="protein sequence ID" value="CAB4026940.1"/>
    <property type="molecule type" value="Genomic_DNA"/>
</dbReference>
<keyword evidence="2" id="KW-0645">Protease</keyword>
<dbReference type="PANTHER" id="PTHR12378:SF7">
    <property type="entry name" value="DESUMOYLATING ISOPEPTIDASE 1"/>
    <property type="match status" value="1"/>
</dbReference>
<evidence type="ECO:0000313" key="5">
    <source>
        <dbReference type="EMBL" id="CAB4026940.1"/>
    </source>
</evidence>
<evidence type="ECO:0000256" key="2">
    <source>
        <dbReference type="ARBA" id="ARBA00022670"/>
    </source>
</evidence>
<comment type="similarity">
    <text evidence="1">Belongs to the DeSI family.</text>
</comment>
<keyword evidence="3" id="KW-0378">Hydrolase</keyword>
<reference evidence="5" key="1">
    <citation type="submission" date="2020-04" db="EMBL/GenBank/DDBJ databases">
        <authorList>
            <person name="Alioto T."/>
            <person name="Alioto T."/>
            <person name="Gomez Garrido J."/>
        </authorList>
    </citation>
    <scope>NUCLEOTIDE SEQUENCE</scope>
    <source>
        <strain evidence="5">A484AB</strain>
    </source>
</reference>
<feature type="compositionally biased region" description="Polar residues" evidence="4">
    <location>
        <begin position="180"/>
        <end position="189"/>
    </location>
</feature>
<dbReference type="InterPro" id="IPR008580">
    <property type="entry name" value="PPPDE_dom"/>
</dbReference>
<dbReference type="Proteomes" id="UP001152795">
    <property type="component" value="Unassembled WGS sequence"/>
</dbReference>
<dbReference type="SMART" id="SM01179">
    <property type="entry name" value="DUF862"/>
    <property type="match status" value="1"/>
</dbReference>
<organism evidence="5 6">
    <name type="scientific">Paramuricea clavata</name>
    <name type="common">Red gorgonian</name>
    <name type="synonym">Violescent sea-whip</name>
    <dbReference type="NCBI Taxonomy" id="317549"/>
    <lineage>
        <taxon>Eukaryota</taxon>
        <taxon>Metazoa</taxon>
        <taxon>Cnidaria</taxon>
        <taxon>Anthozoa</taxon>
        <taxon>Octocorallia</taxon>
        <taxon>Malacalcyonacea</taxon>
        <taxon>Plexauridae</taxon>
        <taxon>Paramuricea</taxon>
    </lineage>
</organism>
<evidence type="ECO:0000313" key="6">
    <source>
        <dbReference type="Proteomes" id="UP001152795"/>
    </source>
</evidence>
<dbReference type="Pfam" id="PF05903">
    <property type="entry name" value="Peptidase_C97"/>
    <property type="match status" value="1"/>
</dbReference>
<evidence type="ECO:0000256" key="1">
    <source>
        <dbReference type="ARBA" id="ARBA00008140"/>
    </source>
</evidence>
<name>A0A6S7JD61_PARCT</name>
<dbReference type="PANTHER" id="PTHR12378">
    <property type="entry name" value="DESUMOYLATING ISOPEPTIDASE"/>
    <property type="match status" value="1"/>
</dbReference>
<feature type="region of interest" description="Disordered" evidence="4">
    <location>
        <begin position="173"/>
        <end position="195"/>
    </location>
</feature>
<dbReference type="AlphaFoldDB" id="A0A6S7JD61"/>
<dbReference type="InterPro" id="IPR042266">
    <property type="entry name" value="PPPDE_sf"/>
</dbReference>
<comment type="caution">
    <text evidence="5">The sequence shown here is derived from an EMBL/GenBank/DDBJ whole genome shotgun (WGS) entry which is preliminary data.</text>
</comment>
<keyword evidence="6" id="KW-1185">Reference proteome</keyword>
<dbReference type="GO" id="GO:0006508">
    <property type="term" value="P:proteolysis"/>
    <property type="evidence" value="ECO:0007669"/>
    <property type="project" value="UniProtKB-KW"/>
</dbReference>
<accession>A0A6S7JD61</accession>
<dbReference type="Gene3D" id="3.90.1720.30">
    <property type="entry name" value="PPPDE domains"/>
    <property type="match status" value="1"/>
</dbReference>
<protein>
    <submittedName>
        <fullName evidence="5">Uncharacterized protein</fullName>
    </submittedName>
</protein>
<gene>
    <name evidence="5" type="ORF">PACLA_8A022507</name>
</gene>